<evidence type="ECO:0000313" key="3">
    <source>
        <dbReference type="Proteomes" id="UP001159363"/>
    </source>
</evidence>
<feature type="compositionally biased region" description="Basic and acidic residues" evidence="1">
    <location>
        <begin position="236"/>
        <end position="249"/>
    </location>
</feature>
<dbReference type="Proteomes" id="UP001159363">
    <property type="component" value="Chromosome 9"/>
</dbReference>
<proteinExistence type="predicted"/>
<feature type="compositionally biased region" description="Basic residues" evidence="1">
    <location>
        <begin position="61"/>
        <end position="71"/>
    </location>
</feature>
<gene>
    <name evidence="2" type="ORF">PR048_024998</name>
</gene>
<feature type="compositionally biased region" description="Polar residues" evidence="1">
    <location>
        <begin position="46"/>
        <end position="55"/>
    </location>
</feature>
<comment type="caution">
    <text evidence="2">The sequence shown here is derived from an EMBL/GenBank/DDBJ whole genome shotgun (WGS) entry which is preliminary data.</text>
</comment>
<name>A0ABQ9GQ41_9NEOP</name>
<feature type="region of interest" description="Disordered" evidence="1">
    <location>
        <begin position="222"/>
        <end position="249"/>
    </location>
</feature>
<organism evidence="2 3">
    <name type="scientific">Dryococelus australis</name>
    <dbReference type="NCBI Taxonomy" id="614101"/>
    <lineage>
        <taxon>Eukaryota</taxon>
        <taxon>Metazoa</taxon>
        <taxon>Ecdysozoa</taxon>
        <taxon>Arthropoda</taxon>
        <taxon>Hexapoda</taxon>
        <taxon>Insecta</taxon>
        <taxon>Pterygota</taxon>
        <taxon>Neoptera</taxon>
        <taxon>Polyneoptera</taxon>
        <taxon>Phasmatodea</taxon>
        <taxon>Verophasmatodea</taxon>
        <taxon>Anareolatae</taxon>
        <taxon>Phasmatidae</taxon>
        <taxon>Eurycanthinae</taxon>
        <taxon>Dryococelus</taxon>
    </lineage>
</organism>
<evidence type="ECO:0000256" key="1">
    <source>
        <dbReference type="SAM" id="MobiDB-lite"/>
    </source>
</evidence>
<reference evidence="2 3" key="1">
    <citation type="submission" date="2023-02" db="EMBL/GenBank/DDBJ databases">
        <title>LHISI_Scaffold_Assembly.</title>
        <authorList>
            <person name="Stuart O.P."/>
            <person name="Cleave R."/>
            <person name="Magrath M.J.L."/>
            <person name="Mikheyev A.S."/>
        </authorList>
    </citation>
    <scope>NUCLEOTIDE SEQUENCE [LARGE SCALE GENOMIC DNA]</scope>
    <source>
        <strain evidence="2">Daus_M_001</strain>
        <tissue evidence="2">Leg muscle</tissue>
    </source>
</reference>
<sequence length="440" mass="48705">MELGYQENKYLFDKLLLVRGCSWDYGHQLLLARAAHDRKRLERASQKQSSDTNKTPYDRAKRCRERKKSSRRPSASTWREAQRIKHVSARDCVVVFHIVDAACSLRLCTRRGSGNTIPHALSGSSPSTYIPLISVAIIALAARLGSTTNHAVILPAQQHWPDVGYFKCALLGVINETPRRQTSLCYPPVYGTGGHRHSPSCRDMSLYGALTVCRTMRRSSQLVVHRGGPVPSRQTNRRENDQPHEDSRAAVEASLFQSPKNSLRERAPELAVPTTTMLRHMKKYLGLKSFRPKAAVCVLSDTDMNKLLSTCARLLEVFSTPGAGLLVRGGGGGIPERIRRTTVSSSTILTCENPVTRPGIEPGSPWWEMSMLTAQPPRPPCTLIGHLSTMFARWLSPRYNLVGPPLAAITAATLSGMLYTSVCRTSTGIRRHSPCNHSMS</sequence>
<dbReference type="EMBL" id="JARBHB010000010">
    <property type="protein sequence ID" value="KAJ8874156.1"/>
    <property type="molecule type" value="Genomic_DNA"/>
</dbReference>
<accession>A0ABQ9GQ41</accession>
<keyword evidence="3" id="KW-1185">Reference proteome</keyword>
<evidence type="ECO:0000313" key="2">
    <source>
        <dbReference type="EMBL" id="KAJ8874156.1"/>
    </source>
</evidence>
<feature type="region of interest" description="Disordered" evidence="1">
    <location>
        <begin position="41"/>
        <end position="77"/>
    </location>
</feature>
<protein>
    <submittedName>
        <fullName evidence="2">Uncharacterized protein</fullName>
    </submittedName>
</protein>